<proteinExistence type="predicted"/>
<feature type="transmembrane region" description="Helical" evidence="2">
    <location>
        <begin position="226"/>
        <end position="249"/>
    </location>
</feature>
<sequence length="519" mass="57113">MTLKKVLPFIFIIIILTALFGPFVSREAFANNESLFSWKNPMFGFINPDYFSASDKIPQIAAVITYYVIWTPANLFLAIGGWALDTSISLTINSGIFSDLANEKNGVVSAGWGLSRDIVNIFLIFILLYIAIATILQLSGYGAKQLLVILIIIAFLVNFSAVITKLIIDASNVLAMGFYNSFEKGADGQIEISKTFKNAFNLENIVRQVDAVKESKDVKNLYLVQFLGYLLGAGIAAIAGFIFFVFALLFLIRMIVLLILLILAPLAFGAMVLPSTKTHAKKWWDALFHQAFFAPAALFMLWMSAKMATSMNSLFKKYLGLPDNKGITDMLIDAQNKTNWDNLAKFVIQFVIIAIMLIASIVVAKQMGAIGADAAQKGVSKGLRKAQGYAGRISRRVAGLGAEGLLTTEMPGLRHIRNIPLVGRGLAGVSALREKQLQAKERELEKSYGTYSTAGLETLKKSPLTTERRRKVIEKVLAKRGPKTTSERIIEMLKAEAKKEVKEETKAEKPISPPPSKPV</sequence>
<dbReference type="AlphaFoldDB" id="A0A2M7B8M5"/>
<dbReference type="Proteomes" id="UP000228561">
    <property type="component" value="Unassembled WGS sequence"/>
</dbReference>
<feature type="region of interest" description="Disordered" evidence="1">
    <location>
        <begin position="497"/>
        <end position="519"/>
    </location>
</feature>
<organism evidence="3 4">
    <name type="scientific">Candidatus Tagabacteria bacterium CG03_land_8_20_14_0_80_41_22</name>
    <dbReference type="NCBI Taxonomy" id="1975020"/>
    <lineage>
        <taxon>Bacteria</taxon>
        <taxon>Candidatus Tagaibacteriota</taxon>
    </lineage>
</organism>
<evidence type="ECO:0000313" key="3">
    <source>
        <dbReference type="EMBL" id="PIU99465.1"/>
    </source>
</evidence>
<keyword evidence="2" id="KW-0812">Transmembrane</keyword>
<feature type="transmembrane region" description="Helical" evidence="2">
    <location>
        <begin position="146"/>
        <end position="168"/>
    </location>
</feature>
<name>A0A2M7B8M5_9BACT</name>
<feature type="transmembrane region" description="Helical" evidence="2">
    <location>
        <begin position="286"/>
        <end position="305"/>
    </location>
</feature>
<feature type="transmembrane region" description="Helical" evidence="2">
    <location>
        <begin position="118"/>
        <end position="140"/>
    </location>
</feature>
<evidence type="ECO:0000256" key="1">
    <source>
        <dbReference type="SAM" id="MobiDB-lite"/>
    </source>
</evidence>
<gene>
    <name evidence="3" type="ORF">COS58_02215</name>
</gene>
<feature type="transmembrane region" description="Helical" evidence="2">
    <location>
        <begin position="255"/>
        <end position="274"/>
    </location>
</feature>
<comment type="caution">
    <text evidence="3">The sequence shown here is derived from an EMBL/GenBank/DDBJ whole genome shotgun (WGS) entry which is preliminary data.</text>
</comment>
<feature type="transmembrane region" description="Helical" evidence="2">
    <location>
        <begin position="6"/>
        <end position="24"/>
    </location>
</feature>
<keyword evidence="2" id="KW-0472">Membrane</keyword>
<evidence type="ECO:0000256" key="2">
    <source>
        <dbReference type="SAM" id="Phobius"/>
    </source>
</evidence>
<feature type="compositionally biased region" description="Basic and acidic residues" evidence="1">
    <location>
        <begin position="497"/>
        <end position="509"/>
    </location>
</feature>
<protein>
    <recommendedName>
        <fullName evidence="5">TrbL/VirB6 plasmid conjugal transfer protein</fullName>
    </recommendedName>
</protein>
<evidence type="ECO:0008006" key="5">
    <source>
        <dbReference type="Google" id="ProtNLM"/>
    </source>
</evidence>
<reference evidence="4" key="1">
    <citation type="submission" date="2017-09" db="EMBL/GenBank/DDBJ databases">
        <title>Depth-based differentiation of microbial function through sediment-hosted aquifers and enrichment of novel symbionts in the deep terrestrial subsurface.</title>
        <authorList>
            <person name="Probst A.J."/>
            <person name="Ladd B."/>
            <person name="Jarett J.K."/>
            <person name="Geller-Mcgrath D.E."/>
            <person name="Sieber C.M.K."/>
            <person name="Emerson J.B."/>
            <person name="Anantharaman K."/>
            <person name="Thomas B.C."/>
            <person name="Malmstrom R."/>
            <person name="Stieglmeier M."/>
            <person name="Klingl A."/>
            <person name="Woyke T."/>
            <person name="Ryan C.M."/>
            <person name="Banfield J.F."/>
        </authorList>
    </citation>
    <scope>NUCLEOTIDE SEQUENCE [LARGE SCALE GENOMIC DNA]</scope>
</reference>
<feature type="transmembrane region" description="Helical" evidence="2">
    <location>
        <begin position="346"/>
        <end position="364"/>
    </location>
</feature>
<evidence type="ECO:0000313" key="4">
    <source>
        <dbReference type="Proteomes" id="UP000228561"/>
    </source>
</evidence>
<accession>A0A2M7B8M5</accession>
<dbReference type="EMBL" id="PEVG01000028">
    <property type="protein sequence ID" value="PIU99465.1"/>
    <property type="molecule type" value="Genomic_DNA"/>
</dbReference>
<keyword evidence="2" id="KW-1133">Transmembrane helix</keyword>